<gene>
    <name evidence="1" type="ORF">DSM3645_27633</name>
</gene>
<evidence type="ECO:0008006" key="3">
    <source>
        <dbReference type="Google" id="ProtNLM"/>
    </source>
</evidence>
<evidence type="ECO:0000313" key="2">
    <source>
        <dbReference type="Proteomes" id="UP000004358"/>
    </source>
</evidence>
<protein>
    <recommendedName>
        <fullName evidence="3">Host attachment protein</fullName>
    </recommendedName>
</protein>
<reference evidence="1 2" key="1">
    <citation type="submission" date="2006-02" db="EMBL/GenBank/DDBJ databases">
        <authorList>
            <person name="Amann R."/>
            <person name="Ferriera S."/>
            <person name="Johnson J."/>
            <person name="Kravitz S."/>
            <person name="Halpern A."/>
            <person name="Remington K."/>
            <person name="Beeson K."/>
            <person name="Tran B."/>
            <person name="Rogers Y.-H."/>
            <person name="Friedman R."/>
            <person name="Venter J.C."/>
        </authorList>
    </citation>
    <scope>NUCLEOTIDE SEQUENCE [LARGE SCALE GENOMIC DNA]</scope>
    <source>
        <strain evidence="1 2">DSM 3645</strain>
    </source>
</reference>
<dbReference type="HOGENOM" id="CLU_132493_0_0_0"/>
<organism evidence="1 2">
    <name type="scientific">Blastopirellula marina DSM 3645</name>
    <dbReference type="NCBI Taxonomy" id="314230"/>
    <lineage>
        <taxon>Bacteria</taxon>
        <taxon>Pseudomonadati</taxon>
        <taxon>Planctomycetota</taxon>
        <taxon>Planctomycetia</taxon>
        <taxon>Pirellulales</taxon>
        <taxon>Pirellulaceae</taxon>
        <taxon>Blastopirellula</taxon>
    </lineage>
</organism>
<comment type="caution">
    <text evidence="1">The sequence shown here is derived from an EMBL/GenBank/DDBJ whole genome shotgun (WGS) entry which is preliminary data.</text>
</comment>
<dbReference type="RefSeq" id="WP_002653419.1">
    <property type="nucleotide sequence ID" value="NZ_CH672376.1"/>
</dbReference>
<dbReference type="Proteomes" id="UP000004358">
    <property type="component" value="Unassembled WGS sequence"/>
</dbReference>
<evidence type="ECO:0000313" key="1">
    <source>
        <dbReference type="EMBL" id="EAQ78925.1"/>
    </source>
</evidence>
<name>A3ZX48_9BACT</name>
<dbReference type="AlphaFoldDB" id="A3ZX48"/>
<sequence>MATKAGVWIDHQNAIIVSITAAGEEITRLTAGDQEAFPPSIESREQHRYTPHDFVAEDKLERKQANEEKKMYVAVMAALQGAESILILGPGEAKGAFQKYLAGQHELCLEITVSPADKMTDPQLIAKVREHFGVAKSRSFHRGAQK</sequence>
<proteinExistence type="predicted"/>
<dbReference type="OrthoDB" id="5520173at2"/>
<dbReference type="EMBL" id="AANZ01000017">
    <property type="protein sequence ID" value="EAQ78925.1"/>
    <property type="molecule type" value="Genomic_DNA"/>
</dbReference>
<dbReference type="SUPFAM" id="SSF53137">
    <property type="entry name" value="Translational machinery components"/>
    <property type="match status" value="1"/>
</dbReference>
<accession>A3ZX48</accession>